<reference evidence="3 4" key="1">
    <citation type="submission" date="2018-03" db="EMBL/GenBank/DDBJ databases">
        <title>Draft genome of Nitrosomonas supralitoralis APG5.</title>
        <authorList>
            <person name="Urakawa H."/>
            <person name="Lopez J.V."/>
        </authorList>
    </citation>
    <scope>NUCLEOTIDE SEQUENCE [LARGE SCALE GENOMIC DNA]</scope>
    <source>
        <strain evidence="3 4">APG5</strain>
    </source>
</reference>
<dbReference type="Proteomes" id="UP000241912">
    <property type="component" value="Unassembled WGS sequence"/>
</dbReference>
<dbReference type="InterPro" id="IPR058581">
    <property type="entry name" value="TM_HPP"/>
</dbReference>
<evidence type="ECO:0000313" key="4">
    <source>
        <dbReference type="Proteomes" id="UP000241912"/>
    </source>
</evidence>
<keyword evidence="1" id="KW-0472">Membrane</keyword>
<dbReference type="InterPro" id="IPR007065">
    <property type="entry name" value="HPP"/>
</dbReference>
<dbReference type="PANTHER" id="PTHR33741:SF5">
    <property type="entry name" value="TRANSMEMBRANE PROTEIN DDB_G0269096-RELATED"/>
    <property type="match status" value="1"/>
</dbReference>
<dbReference type="EMBL" id="PXXU01000008">
    <property type="protein sequence ID" value="PSJ18251.1"/>
    <property type="molecule type" value="Genomic_DNA"/>
</dbReference>
<gene>
    <name evidence="3" type="ORF">C7H79_04310</name>
</gene>
<dbReference type="OrthoDB" id="9811720at2"/>
<feature type="transmembrane region" description="Helical" evidence="1">
    <location>
        <begin position="7"/>
        <end position="28"/>
    </location>
</feature>
<organism evidence="3 4">
    <name type="scientific">Nitrosomonas supralitoralis</name>
    <dbReference type="NCBI Taxonomy" id="2116706"/>
    <lineage>
        <taxon>Bacteria</taxon>
        <taxon>Pseudomonadati</taxon>
        <taxon>Pseudomonadota</taxon>
        <taxon>Betaproteobacteria</taxon>
        <taxon>Nitrosomonadales</taxon>
        <taxon>Nitrosomonadaceae</taxon>
        <taxon>Nitrosomonas</taxon>
    </lineage>
</organism>
<keyword evidence="4" id="KW-1185">Reference proteome</keyword>
<feature type="domain" description="HPP transmembrane region" evidence="2">
    <location>
        <begin position="4"/>
        <end position="146"/>
    </location>
</feature>
<feature type="transmembrane region" description="Helical" evidence="1">
    <location>
        <begin position="85"/>
        <end position="103"/>
    </location>
</feature>
<dbReference type="AlphaFoldDB" id="A0A2P7NXR4"/>
<feature type="transmembrane region" description="Helical" evidence="1">
    <location>
        <begin position="123"/>
        <end position="145"/>
    </location>
</feature>
<feature type="transmembrane region" description="Helical" evidence="1">
    <location>
        <begin position="34"/>
        <end position="53"/>
    </location>
</feature>
<keyword evidence="1" id="KW-1133">Transmembrane helix</keyword>
<dbReference type="Pfam" id="PF04982">
    <property type="entry name" value="TM_HPP"/>
    <property type="match status" value="1"/>
</dbReference>
<evidence type="ECO:0000259" key="2">
    <source>
        <dbReference type="Pfam" id="PF04982"/>
    </source>
</evidence>
<sequence>MNNQHPLIRLLWCAIGAFVALFFALWVIKLSETPFLLASLGGSTIFLFGLTRVPAAQPRALLGGHVGGAFIGIACYQIFGDSILAYTTATALTLCFMLLTRTVHPPAGANPIIMIHAHSGWSILWESVFLGVGCLFLTVLVWSRFYPGLVHYPVSSMEPSPPNLNWGGWQED</sequence>
<evidence type="ECO:0000313" key="3">
    <source>
        <dbReference type="EMBL" id="PSJ18251.1"/>
    </source>
</evidence>
<keyword evidence="1" id="KW-0812">Transmembrane</keyword>
<evidence type="ECO:0000256" key="1">
    <source>
        <dbReference type="SAM" id="Phobius"/>
    </source>
</evidence>
<dbReference type="PANTHER" id="PTHR33741">
    <property type="entry name" value="TRANSMEMBRANE PROTEIN DDB_G0269096-RELATED"/>
    <property type="match status" value="1"/>
</dbReference>
<accession>A0A2P7NXR4</accession>
<comment type="caution">
    <text evidence="3">The sequence shown here is derived from an EMBL/GenBank/DDBJ whole genome shotgun (WGS) entry which is preliminary data.</text>
</comment>
<name>A0A2P7NXR4_9PROT</name>
<feature type="transmembrane region" description="Helical" evidence="1">
    <location>
        <begin position="60"/>
        <end position="79"/>
    </location>
</feature>
<proteinExistence type="predicted"/>
<protein>
    <submittedName>
        <fullName evidence="3">HPP family protein</fullName>
    </submittedName>
</protein>